<evidence type="ECO:0000256" key="1">
    <source>
        <dbReference type="ARBA" id="ARBA00022603"/>
    </source>
</evidence>
<sequence>MLAVSFIRSTVMKDNISQKLISHNVKDAELTANYINAVTGGMFSTNIQARNYYFCSEITKNSDTFDQLLILGIGLDTKANRLSLLNHKEVYGLDINASFINNLYITNGIAPKAKIIRCNFTGLPIDIVLRKLVDAGFSLKRKTHMIWESGSFYVTPRNIIRVIRLLTERLNLVSLNIDILNKNIFNNADHPQASMISSVVSFLAEIREPWTGFCHPPSFITHLKKMGYKRVEMRSHGQVEMDLLSSQKVISDLIFFISAHKQ</sequence>
<accession>A0A0A8VGN3</accession>
<keyword evidence="1 4" id="KW-0489">Methyltransferase</keyword>
<dbReference type="AlphaFoldDB" id="A0A0A8VGN3"/>
<protein>
    <submittedName>
        <fullName evidence="4">O-Methyltransferase involved in polyketide biosynthesis</fullName>
    </submittedName>
</protein>
<dbReference type="InterPro" id="IPR007213">
    <property type="entry name" value="Ppm1/Ppm2/Tcmp"/>
</dbReference>
<name>A0A0A8VGN3_YERRU</name>
<dbReference type="Gene3D" id="3.40.50.150">
    <property type="entry name" value="Vaccinia Virus protein VP39"/>
    <property type="match status" value="1"/>
</dbReference>
<dbReference type="InterPro" id="IPR029063">
    <property type="entry name" value="SAM-dependent_MTases_sf"/>
</dbReference>
<keyword evidence="2 4" id="KW-0808">Transferase</keyword>
<reference evidence="4 5" key="2">
    <citation type="submission" date="2018-06" db="EMBL/GenBank/DDBJ databases">
        <authorList>
            <consortium name="Pathogen Informatics"/>
            <person name="Doyle S."/>
        </authorList>
    </citation>
    <scope>NUCLEOTIDE SEQUENCE [LARGE SCALE GENOMIC DNA]</scope>
    <source>
        <strain evidence="4 5">NCTC10476</strain>
    </source>
</reference>
<evidence type="ECO:0000313" key="3">
    <source>
        <dbReference type="EMBL" id="CEK27548.1"/>
    </source>
</evidence>
<dbReference type="GO" id="GO:0008168">
    <property type="term" value="F:methyltransferase activity"/>
    <property type="evidence" value="ECO:0007669"/>
    <property type="project" value="UniProtKB-KW"/>
</dbReference>
<organism evidence="3">
    <name type="scientific">Yersinia ruckeri</name>
    <dbReference type="NCBI Taxonomy" id="29486"/>
    <lineage>
        <taxon>Bacteria</taxon>
        <taxon>Pseudomonadati</taxon>
        <taxon>Pseudomonadota</taxon>
        <taxon>Gammaproteobacteria</taxon>
        <taxon>Enterobacterales</taxon>
        <taxon>Yersiniaceae</taxon>
        <taxon>Yersinia</taxon>
    </lineage>
</organism>
<proteinExistence type="predicted"/>
<dbReference type="Proteomes" id="UP000255169">
    <property type="component" value="Unassembled WGS sequence"/>
</dbReference>
<dbReference type="GO" id="GO:0032259">
    <property type="term" value="P:methylation"/>
    <property type="evidence" value="ECO:0007669"/>
    <property type="project" value="UniProtKB-KW"/>
</dbReference>
<evidence type="ECO:0000313" key="4">
    <source>
        <dbReference type="EMBL" id="SUP99050.1"/>
    </source>
</evidence>
<dbReference type="EMBL" id="LN681231">
    <property type="protein sequence ID" value="CEK27548.1"/>
    <property type="molecule type" value="Genomic_DNA"/>
</dbReference>
<evidence type="ECO:0000313" key="5">
    <source>
        <dbReference type="Proteomes" id="UP000255169"/>
    </source>
</evidence>
<dbReference type="SUPFAM" id="SSF53335">
    <property type="entry name" value="S-adenosyl-L-methionine-dependent methyltransferases"/>
    <property type="match status" value="1"/>
</dbReference>
<keyword evidence="5" id="KW-1185">Reference proteome</keyword>
<evidence type="ECO:0000256" key="2">
    <source>
        <dbReference type="ARBA" id="ARBA00022679"/>
    </source>
</evidence>
<dbReference type="Pfam" id="PF04072">
    <property type="entry name" value="LCM"/>
    <property type="match status" value="1"/>
</dbReference>
<dbReference type="EMBL" id="UHJG01000001">
    <property type="protein sequence ID" value="SUP99050.1"/>
    <property type="molecule type" value="Genomic_DNA"/>
</dbReference>
<gene>
    <name evidence="3" type="ORF">CSF007_8975</name>
    <name evidence="4" type="ORF">NCTC10476_00346</name>
</gene>
<reference evidence="3" key="1">
    <citation type="journal article" date="2015" name="Genome Announc.">
        <title>Complete Genome Sequence of Yersinia ruckeri Strain CSF007-82, Etiologic Agent of Red Mouth Disease in Salmonid Fish.</title>
        <authorList>
            <person name="Nelson M.C."/>
            <person name="LaPatra S.E."/>
            <person name="Welch T.J."/>
            <person name="Graf J."/>
        </authorList>
    </citation>
    <scope>NUCLEOTIDE SEQUENCE</scope>
    <source>
        <strain evidence="3">CSF007-82</strain>
    </source>
</reference>